<dbReference type="Pfam" id="PF04931">
    <property type="entry name" value="DNA_pol_phi"/>
    <property type="match status" value="1"/>
</dbReference>
<feature type="region of interest" description="Disordered" evidence="4">
    <location>
        <begin position="1253"/>
        <end position="1544"/>
    </location>
</feature>
<feature type="compositionally biased region" description="Acidic residues" evidence="4">
    <location>
        <begin position="843"/>
        <end position="862"/>
    </location>
</feature>
<dbReference type="PANTHER" id="PTHR13213">
    <property type="entry name" value="MYB-BINDING PROTEIN 1A FAMILY MEMBER"/>
    <property type="match status" value="1"/>
</dbReference>
<feature type="compositionally biased region" description="Acidic residues" evidence="4">
    <location>
        <begin position="639"/>
        <end position="653"/>
    </location>
</feature>
<dbReference type="Proteomes" id="UP000777482">
    <property type="component" value="Unassembled WGS sequence"/>
</dbReference>
<evidence type="ECO:0000256" key="1">
    <source>
        <dbReference type="ARBA" id="ARBA00004123"/>
    </source>
</evidence>
<reference evidence="5 6" key="1">
    <citation type="submission" date="2020-11" db="EMBL/GenBank/DDBJ databases">
        <title>Kefir isolates.</title>
        <authorList>
            <person name="Marcisauskas S."/>
            <person name="Kim Y."/>
            <person name="Blasche S."/>
        </authorList>
    </citation>
    <scope>NUCLEOTIDE SEQUENCE [LARGE SCALE GENOMIC DNA]</scope>
    <source>
        <strain evidence="5 6">KR</strain>
    </source>
</reference>
<feature type="region of interest" description="Disordered" evidence="4">
    <location>
        <begin position="265"/>
        <end position="293"/>
    </location>
</feature>
<feature type="region of interest" description="Disordered" evidence="4">
    <location>
        <begin position="815"/>
        <end position="862"/>
    </location>
</feature>
<feature type="region of interest" description="Disordered" evidence="4">
    <location>
        <begin position="493"/>
        <end position="516"/>
    </location>
</feature>
<feature type="region of interest" description="Disordered" evidence="4">
    <location>
        <begin position="880"/>
        <end position="908"/>
    </location>
</feature>
<keyword evidence="3" id="KW-0539">Nucleus</keyword>
<name>A0A9P6W840_RHOMI</name>
<feature type="compositionally biased region" description="Low complexity" evidence="4">
    <location>
        <begin position="1271"/>
        <end position="1293"/>
    </location>
</feature>
<comment type="similarity">
    <text evidence="2">Belongs to the MYBBP1A family.</text>
</comment>
<gene>
    <name evidence="5" type="ORF">C6P46_004264</name>
</gene>
<feature type="compositionally biased region" description="Low complexity" evidence="4">
    <location>
        <begin position="1410"/>
        <end position="1424"/>
    </location>
</feature>
<protein>
    <submittedName>
        <fullName evidence="5">Uncharacterized protein</fullName>
    </submittedName>
</protein>
<keyword evidence="6" id="KW-1185">Reference proteome</keyword>
<dbReference type="InterPro" id="IPR016024">
    <property type="entry name" value="ARM-type_fold"/>
</dbReference>
<dbReference type="OrthoDB" id="2534364at2759"/>
<dbReference type="GO" id="GO:0000182">
    <property type="term" value="F:rDNA binding"/>
    <property type="evidence" value="ECO:0007669"/>
    <property type="project" value="TreeGrafter"/>
</dbReference>
<sequence>MSGAGSSRQSILPLFPLLASHHSHTRIDAALDLINSLPLSPEAAANAGPDTPYALKRLVAGLASSNDAARQGFAVALAQLTALLPDPKVAAAVLPQLLEATASRAGIDAREERDLLFARLVGLHALVRSGVLVRPQGPTVTEQGQPWRDVVLALVALSNRKSWIREPSYWVVCEALRSLLELDADAVPWRDDAVQWAVQRLLGDAREKARGWSPEKVAIVLVLQSYNVDADWSSLLAPTFPSGSLLSRSSLSNLAAALKGALATSPSADASGSSRPSMGSNAVKTSKNHAAPAPGQGPHFVWTLLADAYFPTESVPTPAADKVAFPIFWSVCVDQALFGSSSLPLKALGFSLIQLFLPRLVHHASAADVSAIFGPNTLRVLANHLRKDAHAGGEKTLARVAEKIVGSTVPAFLTAAASEEGSTSNANGAQLGLAIIKALVSPPHSQYNAFEPKVLDRIVAKLPLQAVKGWVAHLRSIVLEPTVVRPVTAADAEAGANDADDDEEEATLEEDASDREKRITAQRTWAFDQMLTVVRSGSVPKDDELISSLLEFLAVVGWFDVTESGSTKGARSYVVSNQDARLTGPQRLAARSRFFSCLTALVGGSVAAPLGGPNWLQRALALLDNLAADEKHFTRAADDDNDNDDQSDEDDDEARPLIERVKALYGSLDKVASAKKGTKEKEGDKAEAERSRAKTARALLEGVRLVCWDEGAADAADILEGAIDAVEALFPSLAADKQAEDDDEEEEQDGEKPEPGTILVDVVLALLRRPSAFVKAFAGPIVLKGFAGEIGQQAIELLGDVVAPADEVEDGIEADADAEEEEEAEGADKAQKKQAKGAKAGSDSDDSDDSEEDDSSDDDEDGLEVDEAFKNELLAALEAGGMGVPNAASDDDDDEEMKGDESDEEELLDDEAMLALDDRLADIFRANGGGRRSKKRDRQDDLHYRLRCLDLLDILAHAKPSSPFLIPLYVPLFNLIRTASSSLESELQTKAAKLLRFLVQPRKDKDGSAASAASDESAQTALEALAHLHRAAQSVDDASLAPLAAQIAVALVKAAVALSPAASAAETQAAVARTFSGNLTQYLTNKNAKTRCQPLITLEAAKRTPAAVWPMFGDVVRTAGASEGVEKVNAFRRMQAFDVANTLLTSYAGLKSADSVAAIVSAMPAYRNALYDSIHSSLVAASNPEMDAARLKSLAKHALAGARLTKQLSPAKTSEIWQPAAWAELVGLAKSKAGVMSLLKQVASILGAEPAVADSGAASGSKKDKKRKAADGPAALPTANTPTAAAGSSMPQSKKQKKGGKQVAVEPAVPEVTLPEAEVQDESVEADEEDALAGDVSMTVSEVAAGASPSKKDKRKKDKSKRRRESAGGFNETRDDQPNRILRRSGRRTPQLRLTPAQALPAVSDSAWNAGTAHSRAASQAAVARRGEAAAPQQPIDRDGPPLVPTQSVKGLPPALGGRRHGAFHGPQLSITDVSSRVNAGSTEVGGLTPELSSSTYPPAAPEPVQQQQQHLLAGRHAAPYSRKNSDDARWEVPPSGTQKHSSRIKSGVTAIACLIAGWFLVGRIHAWRGVPDERCDALHQPGRLLVNLTSPLHTHWRPLDDRGCPPLPAYLPALWTLTHGPDRLTPQYQANIFSKEYRQVAADPLPPSAAPSSREDPIPFLRKRRAHPPTVLVVGDSVDRNGLVHFCQLFRRNVTISMYHDLEKRPPGPYPPDLTRGHGPKFDGWDQRGLMHRCEIPFASGKGIAMRVINGFHYGMDALDEFNSPDHNDWHAPGRIERRIDELFVPAVRQLGGTDKIDVVQLHSGMWDLALFGMQDDKTRWSLTIPLTPEQLAWWQERMRHTIAHLRETFPRARLVFRKLHRTDDAVQGTQYITNLFVTACTFSSLSKWAKADSLSSHRRVHQLRHLQEEVARSEGLPVFDFGHVLEGYQAFQEKVHPLLVPGGIVYAHNLVNQLRMALESRTSWRRGWFWDD</sequence>
<evidence type="ECO:0000256" key="3">
    <source>
        <dbReference type="ARBA" id="ARBA00023242"/>
    </source>
</evidence>
<feature type="region of interest" description="Disordered" evidence="4">
    <location>
        <begin position="737"/>
        <end position="756"/>
    </location>
</feature>
<organism evidence="5 6">
    <name type="scientific">Rhodotorula mucilaginosa</name>
    <name type="common">Yeast</name>
    <name type="synonym">Rhodotorula rubra</name>
    <dbReference type="NCBI Taxonomy" id="5537"/>
    <lineage>
        <taxon>Eukaryota</taxon>
        <taxon>Fungi</taxon>
        <taxon>Dikarya</taxon>
        <taxon>Basidiomycota</taxon>
        <taxon>Pucciniomycotina</taxon>
        <taxon>Microbotryomycetes</taxon>
        <taxon>Sporidiobolales</taxon>
        <taxon>Sporidiobolaceae</taxon>
        <taxon>Rhodotorula</taxon>
    </lineage>
</organism>
<evidence type="ECO:0000313" key="5">
    <source>
        <dbReference type="EMBL" id="KAG0666598.1"/>
    </source>
</evidence>
<feature type="compositionally biased region" description="Acidic residues" evidence="4">
    <location>
        <begin position="889"/>
        <end position="908"/>
    </location>
</feature>
<feature type="compositionally biased region" description="Acidic residues" evidence="4">
    <location>
        <begin position="498"/>
        <end position="513"/>
    </location>
</feature>
<feature type="compositionally biased region" description="Acidic residues" evidence="4">
    <location>
        <begin position="739"/>
        <end position="749"/>
    </location>
</feature>
<feature type="compositionally biased region" description="Acidic residues" evidence="4">
    <location>
        <begin position="1318"/>
        <end position="1332"/>
    </location>
</feature>
<dbReference type="PANTHER" id="PTHR13213:SF2">
    <property type="entry name" value="MYB-BINDING PROTEIN 1A"/>
    <property type="match status" value="1"/>
</dbReference>
<proteinExistence type="inferred from homology"/>
<dbReference type="GO" id="GO:0005730">
    <property type="term" value="C:nucleolus"/>
    <property type="evidence" value="ECO:0007669"/>
    <property type="project" value="InterPro"/>
</dbReference>
<feature type="compositionally biased region" description="Polar residues" evidence="4">
    <location>
        <begin position="1469"/>
        <end position="1482"/>
    </location>
</feature>
<comment type="caution">
    <text evidence="5">The sequence shown here is derived from an EMBL/GenBank/DDBJ whole genome shotgun (WGS) entry which is preliminary data.</text>
</comment>
<dbReference type="InterPro" id="IPR007015">
    <property type="entry name" value="DNA_pol_V/MYBBP1A"/>
</dbReference>
<comment type="subcellular location">
    <subcellularLocation>
        <location evidence="1">Nucleus</location>
    </subcellularLocation>
</comment>
<evidence type="ECO:0000313" key="6">
    <source>
        <dbReference type="Proteomes" id="UP000777482"/>
    </source>
</evidence>
<feature type="compositionally biased region" description="Acidic residues" evidence="4">
    <location>
        <begin position="815"/>
        <end position="825"/>
    </location>
</feature>
<dbReference type="EMBL" id="PUHQ01000004">
    <property type="protein sequence ID" value="KAG0666598.1"/>
    <property type="molecule type" value="Genomic_DNA"/>
</dbReference>
<evidence type="ECO:0000256" key="2">
    <source>
        <dbReference type="ARBA" id="ARBA00006809"/>
    </source>
</evidence>
<feature type="region of interest" description="Disordered" evidence="4">
    <location>
        <begin position="634"/>
        <end position="655"/>
    </location>
</feature>
<evidence type="ECO:0000256" key="4">
    <source>
        <dbReference type="SAM" id="MobiDB-lite"/>
    </source>
</evidence>
<dbReference type="SUPFAM" id="SSF48371">
    <property type="entry name" value="ARM repeat"/>
    <property type="match status" value="1"/>
</dbReference>
<dbReference type="GO" id="GO:0006355">
    <property type="term" value="P:regulation of DNA-templated transcription"/>
    <property type="evidence" value="ECO:0007669"/>
    <property type="project" value="InterPro"/>
</dbReference>
<feature type="compositionally biased region" description="Polar residues" evidence="4">
    <location>
        <begin position="265"/>
        <end position="285"/>
    </location>
</feature>
<accession>A0A9P6W840</accession>
<feature type="compositionally biased region" description="Basic residues" evidence="4">
    <location>
        <begin position="1352"/>
        <end position="1364"/>
    </location>
</feature>